<keyword evidence="9" id="KW-0325">Glycoprotein</keyword>
<keyword evidence="11" id="KW-0407">Ion channel</keyword>
<evidence type="ECO:0000256" key="8">
    <source>
        <dbReference type="ARBA" id="ARBA00023170"/>
    </source>
</evidence>
<dbReference type="PANTHER" id="PTHR42643:SF30">
    <property type="entry name" value="IONOTROPIC RECEPTOR 40A-RELATED"/>
    <property type="match status" value="1"/>
</dbReference>
<evidence type="ECO:0000256" key="3">
    <source>
        <dbReference type="ARBA" id="ARBA00022475"/>
    </source>
</evidence>
<dbReference type="Pfam" id="PF10613">
    <property type="entry name" value="Lig_chan-Glu_bd"/>
    <property type="match status" value="1"/>
</dbReference>
<evidence type="ECO:0000256" key="5">
    <source>
        <dbReference type="ARBA" id="ARBA00022989"/>
    </source>
</evidence>
<evidence type="ECO:0000313" key="14">
    <source>
        <dbReference type="EMBL" id="GBP43201.1"/>
    </source>
</evidence>
<keyword evidence="5 12" id="KW-1133">Transmembrane helix</keyword>
<protein>
    <recommendedName>
        <fullName evidence="13">Ionotropic glutamate receptor L-glutamate and glycine-binding domain-containing protein</fullName>
    </recommendedName>
</protein>
<keyword evidence="2" id="KW-0813">Transport</keyword>
<evidence type="ECO:0000256" key="1">
    <source>
        <dbReference type="ARBA" id="ARBA00004651"/>
    </source>
</evidence>
<dbReference type="STRING" id="151549.A0A4C1VWL0"/>
<evidence type="ECO:0000256" key="12">
    <source>
        <dbReference type="SAM" id="Phobius"/>
    </source>
</evidence>
<accession>A0A4C1VWL0</accession>
<dbReference type="OrthoDB" id="7457888at2759"/>
<keyword evidence="10" id="KW-1071">Ligand-gated ion channel</keyword>
<keyword evidence="7 12" id="KW-0472">Membrane</keyword>
<dbReference type="GO" id="GO:0005886">
    <property type="term" value="C:plasma membrane"/>
    <property type="evidence" value="ECO:0007669"/>
    <property type="project" value="UniProtKB-SubCell"/>
</dbReference>
<evidence type="ECO:0000256" key="2">
    <source>
        <dbReference type="ARBA" id="ARBA00022448"/>
    </source>
</evidence>
<feature type="transmembrane region" description="Helical" evidence="12">
    <location>
        <begin position="380"/>
        <end position="398"/>
    </location>
</feature>
<evidence type="ECO:0000256" key="4">
    <source>
        <dbReference type="ARBA" id="ARBA00022692"/>
    </source>
</evidence>
<organism evidence="14 15">
    <name type="scientific">Eumeta variegata</name>
    <name type="common">Bagworm moth</name>
    <name type="synonym">Eumeta japonica</name>
    <dbReference type="NCBI Taxonomy" id="151549"/>
    <lineage>
        <taxon>Eukaryota</taxon>
        <taxon>Metazoa</taxon>
        <taxon>Ecdysozoa</taxon>
        <taxon>Arthropoda</taxon>
        <taxon>Hexapoda</taxon>
        <taxon>Insecta</taxon>
        <taxon>Pterygota</taxon>
        <taxon>Neoptera</taxon>
        <taxon>Endopterygota</taxon>
        <taxon>Lepidoptera</taxon>
        <taxon>Glossata</taxon>
        <taxon>Ditrysia</taxon>
        <taxon>Tineoidea</taxon>
        <taxon>Psychidae</taxon>
        <taxon>Oiketicinae</taxon>
        <taxon>Eumeta</taxon>
    </lineage>
</organism>
<name>A0A4C1VWL0_EUMVA</name>
<dbReference type="SUPFAM" id="SSF53850">
    <property type="entry name" value="Periplasmic binding protein-like II"/>
    <property type="match status" value="1"/>
</dbReference>
<comment type="subcellular location">
    <subcellularLocation>
        <location evidence="1">Cell membrane</location>
        <topology evidence="1">Multi-pass membrane protein</topology>
    </subcellularLocation>
</comment>
<keyword evidence="15" id="KW-1185">Reference proteome</keyword>
<dbReference type="GO" id="GO:0015276">
    <property type="term" value="F:ligand-gated monoatomic ion channel activity"/>
    <property type="evidence" value="ECO:0007669"/>
    <property type="project" value="InterPro"/>
</dbReference>
<keyword evidence="6" id="KW-0406">Ion transport</keyword>
<dbReference type="GO" id="GO:0003676">
    <property type="term" value="F:nucleic acid binding"/>
    <property type="evidence" value="ECO:0007669"/>
    <property type="project" value="InterPro"/>
</dbReference>
<feature type="transmembrane region" description="Helical" evidence="12">
    <location>
        <begin position="404"/>
        <end position="425"/>
    </location>
</feature>
<evidence type="ECO:0000256" key="7">
    <source>
        <dbReference type="ARBA" id="ARBA00023136"/>
    </source>
</evidence>
<feature type="transmembrane region" description="Helical" evidence="12">
    <location>
        <begin position="349"/>
        <end position="368"/>
    </location>
</feature>
<gene>
    <name evidence="14" type="ORF">EVAR_26879_1</name>
</gene>
<sequence>MTEQSGRTEIEWLYKALPILYAIVNTEEFNDYMFDDDFYSDERNNVNECAEKVMMTIDLPNIRYSVVTLVNTNDETISSEVLRHIRSKRSVITRKFYWPNAHINNYIYVIGCSHVKELSEGLEYLSHDYYWNPNAKFIVIVQEYVIKNVRNFFSLFLIYKIYDVVVIGKLENSEVSGIYTYLPFKNNSSCNPTSDDVKLLSNCTDIDLEWALREKIDMSIEGCTFKFITHHYAPFINSKGSKNGGEGIDQFLLKILSQIEKFQYELIDYGTVEKFGKVLDNYSYTGMLKYIERDFVDGAVGGYILQWNRATGLDFLYPYLTDHIVVVLPRARLMDKWQAIGMQFKYSNMLLILTAYVVFSLASFGFAVFTKNSKSIIRDFVIVFGYFCNNISTLYLNGTTKSRIVFWNMIIFVMFISCAVQTSLLSSCTRPMRAYQIDSLEEVVDDDFELILSPGTAHYIQSIDQMRNSIEINNIIDEPPCKTTLECLMKVKTNDRYYTISSELYHDNTIWKLADEYGNILVHEIESPLSYCWQTIYFRKGFPLLDKLNDHINRIVASGILRKHIYDLEDGERWKHHFPFRERACTHQETTRYHQDSGSAHRPAVAMATIRDVGFKILEHPPYSSNLARFLFPRSKEYLKGQRHENDEAAVAAARDILDVFRCAK</sequence>
<dbReference type="Gene3D" id="3.30.420.10">
    <property type="entry name" value="Ribonuclease H-like superfamily/Ribonuclease H"/>
    <property type="match status" value="1"/>
</dbReference>
<dbReference type="EMBL" id="BGZK01000431">
    <property type="protein sequence ID" value="GBP43201.1"/>
    <property type="molecule type" value="Genomic_DNA"/>
</dbReference>
<evidence type="ECO:0000256" key="11">
    <source>
        <dbReference type="ARBA" id="ARBA00023303"/>
    </source>
</evidence>
<evidence type="ECO:0000256" key="9">
    <source>
        <dbReference type="ARBA" id="ARBA00023180"/>
    </source>
</evidence>
<evidence type="ECO:0000259" key="13">
    <source>
        <dbReference type="Pfam" id="PF10613"/>
    </source>
</evidence>
<keyword evidence="3" id="KW-1003">Cell membrane</keyword>
<dbReference type="Proteomes" id="UP000299102">
    <property type="component" value="Unassembled WGS sequence"/>
</dbReference>
<feature type="domain" description="Ionotropic glutamate receptor L-glutamate and glycine-binding" evidence="13">
    <location>
        <begin position="225"/>
        <end position="329"/>
    </location>
</feature>
<evidence type="ECO:0000256" key="10">
    <source>
        <dbReference type="ARBA" id="ARBA00023286"/>
    </source>
</evidence>
<evidence type="ECO:0000313" key="15">
    <source>
        <dbReference type="Proteomes" id="UP000299102"/>
    </source>
</evidence>
<dbReference type="AlphaFoldDB" id="A0A4C1VWL0"/>
<dbReference type="InterPro" id="IPR019594">
    <property type="entry name" value="Glu/Gly-bd"/>
</dbReference>
<dbReference type="PANTHER" id="PTHR42643">
    <property type="entry name" value="IONOTROPIC RECEPTOR 20A-RELATED"/>
    <property type="match status" value="1"/>
</dbReference>
<dbReference type="InterPro" id="IPR036397">
    <property type="entry name" value="RNaseH_sf"/>
</dbReference>
<keyword evidence="8" id="KW-0675">Receptor</keyword>
<dbReference type="Gene3D" id="3.40.190.10">
    <property type="entry name" value="Periplasmic binding protein-like II"/>
    <property type="match status" value="1"/>
</dbReference>
<dbReference type="InterPro" id="IPR052192">
    <property type="entry name" value="Insect_Ionotropic_Sensory_Rcpt"/>
</dbReference>
<comment type="caution">
    <text evidence="14">The sequence shown here is derived from an EMBL/GenBank/DDBJ whole genome shotgun (WGS) entry which is preliminary data.</text>
</comment>
<proteinExistence type="predicted"/>
<keyword evidence="4 12" id="KW-0812">Transmembrane</keyword>
<evidence type="ECO:0000256" key="6">
    <source>
        <dbReference type="ARBA" id="ARBA00023065"/>
    </source>
</evidence>
<reference evidence="14 15" key="1">
    <citation type="journal article" date="2019" name="Commun. Biol.">
        <title>The bagworm genome reveals a unique fibroin gene that provides high tensile strength.</title>
        <authorList>
            <person name="Kono N."/>
            <person name="Nakamura H."/>
            <person name="Ohtoshi R."/>
            <person name="Tomita M."/>
            <person name="Numata K."/>
            <person name="Arakawa K."/>
        </authorList>
    </citation>
    <scope>NUCLEOTIDE SEQUENCE [LARGE SCALE GENOMIC DNA]</scope>
</reference>